<dbReference type="Proteomes" id="UP000234748">
    <property type="component" value="Unassembled WGS sequence"/>
</dbReference>
<evidence type="ECO:0000256" key="1">
    <source>
        <dbReference type="SAM" id="Phobius"/>
    </source>
</evidence>
<feature type="transmembrane region" description="Helical" evidence="1">
    <location>
        <begin position="43"/>
        <end position="66"/>
    </location>
</feature>
<evidence type="ECO:0000313" key="3">
    <source>
        <dbReference type="Proteomes" id="UP000234748"/>
    </source>
</evidence>
<gene>
    <name evidence="2" type="ORF">CUU66_18985</name>
</gene>
<keyword evidence="1" id="KW-1133">Transmembrane helix</keyword>
<keyword evidence="3" id="KW-1185">Reference proteome</keyword>
<accession>A0A2N5M1R1</accession>
<keyword evidence="1" id="KW-0812">Transmembrane</keyword>
<evidence type="ECO:0000313" key="2">
    <source>
        <dbReference type="EMBL" id="PLT28306.1"/>
    </source>
</evidence>
<dbReference type="AlphaFoldDB" id="A0A2N5M1R1"/>
<dbReference type="EMBL" id="PGUY01000062">
    <property type="protein sequence ID" value="PLT28306.1"/>
    <property type="molecule type" value="Genomic_DNA"/>
</dbReference>
<dbReference type="OrthoDB" id="2971634at2"/>
<feature type="transmembrane region" description="Helical" evidence="1">
    <location>
        <begin position="103"/>
        <end position="122"/>
    </location>
</feature>
<proteinExistence type="predicted"/>
<keyword evidence="1" id="KW-0472">Membrane</keyword>
<sequence>MLVRLVQIVSGFTAGYLCIKWIHIPEPFILGEFISAVILEPHFFFAATVAFLGCFLIHAGLIRGLVSQAAALGRKENINNLDLFLCCQAVTSLGILFTLHKVLAVLLFSFSMIYGMISIDFSEKGKNKQSGS</sequence>
<name>A0A2N5M1R1_9BACI</name>
<reference evidence="2 3" key="1">
    <citation type="submission" date="2017-11" db="EMBL/GenBank/DDBJ databases">
        <title>Comparitive Functional Genomics of Dry Heat Resistant strains isolated from the Viking Spacecraft.</title>
        <authorList>
            <person name="Seuylemezian A."/>
            <person name="Cooper K."/>
            <person name="Vaishampayan P."/>
        </authorList>
    </citation>
    <scope>NUCLEOTIDE SEQUENCE [LARGE SCALE GENOMIC DNA]</scope>
    <source>
        <strain evidence="2 3">V1-29</strain>
    </source>
</reference>
<protein>
    <submittedName>
        <fullName evidence="2">Uncharacterized protein</fullName>
    </submittedName>
</protein>
<dbReference type="RefSeq" id="WP_101644972.1">
    <property type="nucleotide sequence ID" value="NZ_PGUY01000062.1"/>
</dbReference>
<organism evidence="2 3">
    <name type="scientific">Peribacillus deserti</name>
    <dbReference type="NCBI Taxonomy" id="673318"/>
    <lineage>
        <taxon>Bacteria</taxon>
        <taxon>Bacillati</taxon>
        <taxon>Bacillota</taxon>
        <taxon>Bacilli</taxon>
        <taxon>Bacillales</taxon>
        <taxon>Bacillaceae</taxon>
        <taxon>Peribacillus</taxon>
    </lineage>
</organism>
<feature type="transmembrane region" description="Helical" evidence="1">
    <location>
        <begin position="5"/>
        <end position="23"/>
    </location>
</feature>
<comment type="caution">
    <text evidence="2">The sequence shown here is derived from an EMBL/GenBank/DDBJ whole genome shotgun (WGS) entry which is preliminary data.</text>
</comment>